<sequence>MIQQKNVKIQDQQEIENNLSDLKISSFRRNENAEAVQLADPRLYTCILAAVQVYPRLFAGFSRRDCSSIFCAPSLSFKLELQRMKNIQARAGAARSSSASLATSSLGRTVRAAILQQQQQQRSEESLSLSLSLSLSASELGARLIDLREWGVPARKLQLVY</sequence>
<name>A0ABD2X3X0_9HYME</name>
<evidence type="ECO:0000313" key="1">
    <source>
        <dbReference type="EMBL" id="KAL3400058.1"/>
    </source>
</evidence>
<dbReference type="Proteomes" id="UP001627154">
    <property type="component" value="Unassembled WGS sequence"/>
</dbReference>
<comment type="caution">
    <text evidence="1">The sequence shown here is derived from an EMBL/GenBank/DDBJ whole genome shotgun (WGS) entry which is preliminary data.</text>
</comment>
<dbReference type="AlphaFoldDB" id="A0ABD2X3X0"/>
<evidence type="ECO:0000313" key="2">
    <source>
        <dbReference type="Proteomes" id="UP001627154"/>
    </source>
</evidence>
<dbReference type="EMBL" id="JBJJXI010000054">
    <property type="protein sequence ID" value="KAL3400058.1"/>
    <property type="molecule type" value="Genomic_DNA"/>
</dbReference>
<gene>
    <name evidence="1" type="ORF">TKK_006668</name>
</gene>
<organism evidence="1 2">
    <name type="scientific">Trichogramma kaykai</name>
    <dbReference type="NCBI Taxonomy" id="54128"/>
    <lineage>
        <taxon>Eukaryota</taxon>
        <taxon>Metazoa</taxon>
        <taxon>Ecdysozoa</taxon>
        <taxon>Arthropoda</taxon>
        <taxon>Hexapoda</taxon>
        <taxon>Insecta</taxon>
        <taxon>Pterygota</taxon>
        <taxon>Neoptera</taxon>
        <taxon>Endopterygota</taxon>
        <taxon>Hymenoptera</taxon>
        <taxon>Apocrita</taxon>
        <taxon>Proctotrupomorpha</taxon>
        <taxon>Chalcidoidea</taxon>
        <taxon>Trichogrammatidae</taxon>
        <taxon>Trichogramma</taxon>
    </lineage>
</organism>
<keyword evidence="2" id="KW-1185">Reference proteome</keyword>
<proteinExistence type="predicted"/>
<reference evidence="1 2" key="1">
    <citation type="journal article" date="2024" name="bioRxiv">
        <title>A reference genome for Trichogramma kaykai: A tiny desert-dwelling parasitoid wasp with competing sex-ratio distorters.</title>
        <authorList>
            <person name="Culotta J."/>
            <person name="Lindsey A.R."/>
        </authorList>
    </citation>
    <scope>NUCLEOTIDE SEQUENCE [LARGE SCALE GENOMIC DNA]</scope>
    <source>
        <strain evidence="1 2">KSX58</strain>
    </source>
</reference>
<accession>A0ABD2X3X0</accession>
<protein>
    <submittedName>
        <fullName evidence="1">Uncharacterized protein</fullName>
    </submittedName>
</protein>